<dbReference type="AlphaFoldDB" id="K0KL06"/>
<gene>
    <name evidence="12" type="ORF">BN7_1307</name>
</gene>
<keyword evidence="6" id="KW-0119">Carbohydrate metabolism</keyword>
<name>K0KL06_WICCF</name>
<dbReference type="GO" id="GO:0008843">
    <property type="term" value="F:endochitinase activity"/>
    <property type="evidence" value="ECO:0007669"/>
    <property type="project" value="UniProtKB-EC"/>
</dbReference>
<evidence type="ECO:0000313" key="13">
    <source>
        <dbReference type="Proteomes" id="UP000009328"/>
    </source>
</evidence>
<evidence type="ECO:0000256" key="5">
    <source>
        <dbReference type="ARBA" id="ARBA00023024"/>
    </source>
</evidence>
<feature type="compositionally biased region" description="Low complexity" evidence="9">
    <location>
        <begin position="376"/>
        <end position="390"/>
    </location>
</feature>
<reference evidence="12 13" key="1">
    <citation type="journal article" date="2012" name="Eukaryot. Cell">
        <title>Draft genome sequence of Wickerhamomyces ciferrii NRRL Y-1031 F-60-10.</title>
        <authorList>
            <person name="Schneider J."/>
            <person name="Andrea H."/>
            <person name="Blom J."/>
            <person name="Jaenicke S."/>
            <person name="Ruckert C."/>
            <person name="Schorsch C."/>
            <person name="Szczepanowski R."/>
            <person name="Farwick M."/>
            <person name="Goesmann A."/>
            <person name="Puhler A."/>
            <person name="Schaffer S."/>
            <person name="Tauch A."/>
            <person name="Kohler T."/>
            <person name="Brinkrolf K."/>
        </authorList>
    </citation>
    <scope>NUCLEOTIDE SEQUENCE [LARGE SCALE GENOMIC DNA]</scope>
    <source>
        <strain evidence="13">ATCC 14091 / BCRC 22168 / CBS 111 / JCM 3599 / NBRC 0793 / NRRL Y-1031 F-60-10</strain>
    </source>
</reference>
<evidence type="ECO:0000256" key="8">
    <source>
        <dbReference type="ARBA" id="ARBA00023326"/>
    </source>
</evidence>
<dbReference type="GO" id="GO:0000272">
    <property type="term" value="P:polysaccharide catabolic process"/>
    <property type="evidence" value="ECO:0007669"/>
    <property type="project" value="UniProtKB-KW"/>
</dbReference>
<dbReference type="EMBL" id="CAIF01000028">
    <property type="protein sequence ID" value="CCH41768.1"/>
    <property type="molecule type" value="Genomic_DNA"/>
</dbReference>
<evidence type="ECO:0000256" key="3">
    <source>
        <dbReference type="ARBA" id="ARBA00022669"/>
    </source>
</evidence>
<comment type="caution">
    <text evidence="12">The sequence shown here is derived from an EMBL/GenBank/DDBJ whole genome shotgun (WGS) entry which is preliminary data.</text>
</comment>
<feature type="region of interest" description="Disordered" evidence="9">
    <location>
        <begin position="315"/>
        <end position="394"/>
    </location>
</feature>
<dbReference type="InterPro" id="IPR001579">
    <property type="entry name" value="Glyco_hydro_18_chit_AS"/>
</dbReference>
<dbReference type="InterPro" id="IPR045321">
    <property type="entry name" value="Cts1-like"/>
</dbReference>
<evidence type="ECO:0000256" key="6">
    <source>
        <dbReference type="ARBA" id="ARBA00023277"/>
    </source>
</evidence>
<dbReference type="Proteomes" id="UP000009328">
    <property type="component" value="Unassembled WGS sequence"/>
</dbReference>
<dbReference type="InterPro" id="IPR001223">
    <property type="entry name" value="Glyco_hydro18_cat"/>
</dbReference>
<keyword evidence="10" id="KW-0732">Signal</keyword>
<feature type="compositionally biased region" description="Polar residues" evidence="9">
    <location>
        <begin position="357"/>
        <end position="375"/>
    </location>
</feature>
<keyword evidence="3" id="KW-0147">Chitin-binding</keyword>
<proteinExistence type="predicted"/>
<feature type="region of interest" description="Disordered" evidence="9">
    <location>
        <begin position="447"/>
        <end position="491"/>
    </location>
</feature>
<dbReference type="InterPro" id="IPR017853">
    <property type="entry name" value="GH"/>
</dbReference>
<feature type="compositionally biased region" description="Low complexity" evidence="9">
    <location>
        <begin position="447"/>
        <end position="478"/>
    </location>
</feature>
<dbReference type="InterPro" id="IPR005089">
    <property type="entry name" value="CBM19"/>
</dbReference>
<keyword evidence="8" id="KW-0624">Polysaccharide degradation</keyword>
<dbReference type="Gene3D" id="3.20.20.80">
    <property type="entry name" value="Glycosidases"/>
    <property type="match status" value="1"/>
</dbReference>
<dbReference type="InterPro" id="IPR050542">
    <property type="entry name" value="Glycosyl_Hydrlase18_Chitinase"/>
</dbReference>
<dbReference type="EC" id="3.2.1.14" evidence="2"/>
<keyword evidence="13" id="KW-1185">Reference proteome</keyword>
<feature type="chain" id="PRO_5003834371" description="chitinase" evidence="10">
    <location>
        <begin position="22"/>
        <end position="586"/>
    </location>
</feature>
<protein>
    <recommendedName>
        <fullName evidence="2">chitinase</fullName>
        <ecNumber evidence="2">3.2.1.14</ecNumber>
    </recommendedName>
</protein>
<keyword evidence="4 12" id="KW-0378">Hydrolase</keyword>
<comment type="catalytic activity">
    <reaction evidence="1">
        <text>Random endo-hydrolysis of N-acetyl-beta-D-glucosaminide (1-&gt;4)-beta-linkages in chitin and chitodextrins.</text>
        <dbReference type="EC" id="3.2.1.14"/>
    </reaction>
</comment>
<dbReference type="FunCoup" id="K0KL06">
    <property type="interactions" value="178"/>
</dbReference>
<evidence type="ECO:0000256" key="4">
    <source>
        <dbReference type="ARBA" id="ARBA00022801"/>
    </source>
</evidence>
<dbReference type="STRING" id="1206466.K0KL06"/>
<dbReference type="PROSITE" id="PS51910">
    <property type="entry name" value="GH18_2"/>
    <property type="match status" value="1"/>
</dbReference>
<keyword evidence="7 12" id="KW-0326">Glycosidase</keyword>
<evidence type="ECO:0000259" key="11">
    <source>
        <dbReference type="PROSITE" id="PS51910"/>
    </source>
</evidence>
<dbReference type="HOGENOM" id="CLU_007818_7_0_1"/>
<dbReference type="PROSITE" id="PS01095">
    <property type="entry name" value="GH18_1"/>
    <property type="match status" value="1"/>
</dbReference>
<sequence length="586" mass="61539">MQFSKIFQGLSLATLASTVTAFDADSKDNVVVYWGQASAGSQEDLSYYCDSSDVDVVVLSFLSSFPGSSGTPTLDLSSACSDKFSNGLLKCPSIGQDIKSCQSKGKKILLALGGANGDYGFTGDSDGTNFADTLWNLFGEGESDTRPFGDAAVDGFDFDIENKNQEGYVALAKALRTKFSSSSKQYYLSAAPQCVYPDESVGDLLAQADIDFAFIQFYNNYCSLDKQFNWDTWAKYAKSTSPNKNIKLFVGLPGAQSAAGSGYVDISTVKTTLSTVGSNANFGGIMLWDASQAFTNKVNGGTFAHAIKQALSSLGGSVSNDDSNSSGQASSSTVAASSSTGVNAGSTSTSSVNNGQYQQPSSAQVSTSSVNNGLYQPSASAQAPVSSVNNGQYQASTSSVNNGLYQPSSQTQAASISVDQGQYKAPVQQSSNSLSYQEVTTNTFSASPSSFTSVLTSSQTQQQEQAQDSTSQTAASAQPTGGNQPSKIPDECSSLSGISKAQCLNKNYKSGQYDGKPTDCEHGSTACSANGEYSVCNWGQWVNSACSSGSTCFAFNQGDNVLIGCNYQSVESQFAKRFEHVHHDHI</sequence>
<accession>K0KL06</accession>
<feature type="compositionally biased region" description="Low complexity" evidence="9">
    <location>
        <begin position="315"/>
        <end position="356"/>
    </location>
</feature>
<dbReference type="InParanoid" id="K0KL06"/>
<dbReference type="GO" id="GO:0006032">
    <property type="term" value="P:chitin catabolic process"/>
    <property type="evidence" value="ECO:0007669"/>
    <property type="project" value="UniProtKB-KW"/>
</dbReference>
<dbReference type="Pfam" id="PF03427">
    <property type="entry name" value="CBM_19"/>
    <property type="match status" value="1"/>
</dbReference>
<feature type="signal peptide" evidence="10">
    <location>
        <begin position="1"/>
        <end position="21"/>
    </location>
</feature>
<dbReference type="PANTHER" id="PTHR45708:SF49">
    <property type="entry name" value="ENDOCHITINASE"/>
    <property type="match status" value="1"/>
</dbReference>
<evidence type="ECO:0000256" key="1">
    <source>
        <dbReference type="ARBA" id="ARBA00000822"/>
    </source>
</evidence>
<dbReference type="GO" id="GO:0005576">
    <property type="term" value="C:extracellular region"/>
    <property type="evidence" value="ECO:0007669"/>
    <property type="project" value="TreeGrafter"/>
</dbReference>
<evidence type="ECO:0000256" key="9">
    <source>
        <dbReference type="SAM" id="MobiDB-lite"/>
    </source>
</evidence>
<feature type="domain" description="GH18" evidence="11">
    <location>
        <begin position="28"/>
        <end position="314"/>
    </location>
</feature>
<evidence type="ECO:0000256" key="7">
    <source>
        <dbReference type="ARBA" id="ARBA00023295"/>
    </source>
</evidence>
<evidence type="ECO:0000313" key="12">
    <source>
        <dbReference type="EMBL" id="CCH41768.1"/>
    </source>
</evidence>
<dbReference type="SUPFAM" id="SSF51445">
    <property type="entry name" value="(Trans)glycosidases"/>
    <property type="match status" value="1"/>
</dbReference>
<dbReference type="CDD" id="cd02877">
    <property type="entry name" value="GH18_hevamine_XipI_class_III"/>
    <property type="match status" value="1"/>
</dbReference>
<evidence type="ECO:0000256" key="10">
    <source>
        <dbReference type="SAM" id="SignalP"/>
    </source>
</evidence>
<evidence type="ECO:0000256" key="2">
    <source>
        <dbReference type="ARBA" id="ARBA00012729"/>
    </source>
</evidence>
<organism evidence="12 13">
    <name type="scientific">Wickerhamomyces ciferrii (strain ATCC 14091 / BCRC 22168 / CBS 111 / JCM 3599 / NBRC 0793 / NRRL Y-1031 F-60-10)</name>
    <name type="common">Yeast</name>
    <name type="synonym">Pichia ciferrii</name>
    <dbReference type="NCBI Taxonomy" id="1206466"/>
    <lineage>
        <taxon>Eukaryota</taxon>
        <taxon>Fungi</taxon>
        <taxon>Dikarya</taxon>
        <taxon>Ascomycota</taxon>
        <taxon>Saccharomycotina</taxon>
        <taxon>Saccharomycetes</taxon>
        <taxon>Phaffomycetales</taxon>
        <taxon>Wickerhamomycetaceae</taxon>
        <taxon>Wickerhamomyces</taxon>
    </lineage>
</organism>
<dbReference type="eggNOG" id="KOG4701">
    <property type="taxonomic scope" value="Eukaryota"/>
</dbReference>
<keyword evidence="5" id="KW-0146">Chitin degradation</keyword>
<dbReference type="GO" id="GO:0008061">
    <property type="term" value="F:chitin binding"/>
    <property type="evidence" value="ECO:0007669"/>
    <property type="project" value="UniProtKB-KW"/>
</dbReference>
<dbReference type="PANTHER" id="PTHR45708">
    <property type="entry name" value="ENDOCHITINASE"/>
    <property type="match status" value="1"/>
</dbReference>